<accession>A0A067MJI3</accession>
<dbReference type="Proteomes" id="UP000027195">
    <property type="component" value="Unassembled WGS sequence"/>
</dbReference>
<organism evidence="1 2">
    <name type="scientific">Botryobasidium botryosum (strain FD-172 SS1)</name>
    <dbReference type="NCBI Taxonomy" id="930990"/>
    <lineage>
        <taxon>Eukaryota</taxon>
        <taxon>Fungi</taxon>
        <taxon>Dikarya</taxon>
        <taxon>Basidiomycota</taxon>
        <taxon>Agaricomycotina</taxon>
        <taxon>Agaricomycetes</taxon>
        <taxon>Cantharellales</taxon>
        <taxon>Botryobasidiaceae</taxon>
        <taxon>Botryobasidium</taxon>
    </lineage>
</organism>
<keyword evidence="2" id="KW-1185">Reference proteome</keyword>
<gene>
    <name evidence="1" type="ORF">BOTBODRAFT_174371</name>
</gene>
<proteinExistence type="predicted"/>
<reference evidence="2" key="1">
    <citation type="journal article" date="2014" name="Proc. Natl. Acad. Sci. U.S.A.">
        <title>Extensive sampling of basidiomycete genomes demonstrates inadequacy of the white-rot/brown-rot paradigm for wood decay fungi.</title>
        <authorList>
            <person name="Riley R."/>
            <person name="Salamov A.A."/>
            <person name="Brown D.W."/>
            <person name="Nagy L.G."/>
            <person name="Floudas D."/>
            <person name="Held B.W."/>
            <person name="Levasseur A."/>
            <person name="Lombard V."/>
            <person name="Morin E."/>
            <person name="Otillar R."/>
            <person name="Lindquist E.A."/>
            <person name="Sun H."/>
            <person name="LaButti K.M."/>
            <person name="Schmutz J."/>
            <person name="Jabbour D."/>
            <person name="Luo H."/>
            <person name="Baker S.E."/>
            <person name="Pisabarro A.G."/>
            <person name="Walton J.D."/>
            <person name="Blanchette R.A."/>
            <person name="Henrissat B."/>
            <person name="Martin F."/>
            <person name="Cullen D."/>
            <person name="Hibbett D.S."/>
            <person name="Grigoriev I.V."/>
        </authorList>
    </citation>
    <scope>NUCLEOTIDE SEQUENCE [LARGE SCALE GENOMIC DNA]</scope>
    <source>
        <strain evidence="2">FD-172 SS1</strain>
    </source>
</reference>
<dbReference type="EMBL" id="KL198035">
    <property type="protein sequence ID" value="KDQ14855.1"/>
    <property type="molecule type" value="Genomic_DNA"/>
</dbReference>
<sequence length="151" mass="16054">MAPHPPIHMLVPMILSHSHGSRGRRQTSTHAFMAPASLTYPISHSQPASPTLPLPVLMIATRHSCLSFFPHESKGPISSACCLLARVTSNTPVLPSLVLSAARGFPLPSPVPHGYPPSLSKLVFSLPRGSCLVFSQLLSPRLPLSSSSPDP</sequence>
<protein>
    <submittedName>
        <fullName evidence="1">Uncharacterized protein</fullName>
    </submittedName>
</protein>
<dbReference type="InParanoid" id="A0A067MJI3"/>
<dbReference type="HOGENOM" id="CLU_1731160_0_0_1"/>
<evidence type="ECO:0000313" key="2">
    <source>
        <dbReference type="Proteomes" id="UP000027195"/>
    </source>
</evidence>
<evidence type="ECO:0000313" key="1">
    <source>
        <dbReference type="EMBL" id="KDQ14855.1"/>
    </source>
</evidence>
<name>A0A067MJI3_BOTB1</name>
<dbReference type="AlphaFoldDB" id="A0A067MJI3"/>